<protein>
    <submittedName>
        <fullName evidence="2">Uncharacterized protein</fullName>
    </submittedName>
</protein>
<feature type="compositionally biased region" description="Acidic residues" evidence="1">
    <location>
        <begin position="350"/>
        <end position="361"/>
    </location>
</feature>
<dbReference type="RefSeq" id="WP_079733438.1">
    <property type="nucleotide sequence ID" value="NZ_LT670848.1"/>
</dbReference>
<reference evidence="3" key="1">
    <citation type="submission" date="2016-11" db="EMBL/GenBank/DDBJ databases">
        <authorList>
            <person name="Varghese N."/>
            <person name="Submissions S."/>
        </authorList>
    </citation>
    <scope>NUCLEOTIDE SEQUENCE [LARGE SCALE GENOMIC DNA]</scope>
    <source>
        <strain evidence="3">ACAM 48</strain>
    </source>
</reference>
<evidence type="ECO:0000313" key="2">
    <source>
        <dbReference type="EMBL" id="SHM25113.1"/>
    </source>
</evidence>
<keyword evidence="3" id="KW-1185">Reference proteome</keyword>
<dbReference type="Proteomes" id="UP000190235">
    <property type="component" value="Chromosome I"/>
</dbReference>
<proteinExistence type="predicted"/>
<dbReference type="OrthoDB" id="599464at2"/>
<dbReference type="STRING" id="143223.SAMN05878281_0037"/>
<dbReference type="AlphaFoldDB" id="A0A1M7H9W1"/>
<dbReference type="EMBL" id="LT670848">
    <property type="protein sequence ID" value="SHM25113.1"/>
    <property type="molecule type" value="Genomic_DNA"/>
</dbReference>
<feature type="region of interest" description="Disordered" evidence="1">
    <location>
        <begin position="350"/>
        <end position="371"/>
    </location>
</feature>
<evidence type="ECO:0000313" key="3">
    <source>
        <dbReference type="Proteomes" id="UP000190235"/>
    </source>
</evidence>
<evidence type="ECO:0000256" key="1">
    <source>
        <dbReference type="SAM" id="MobiDB-lite"/>
    </source>
</evidence>
<organism evidence="2 3">
    <name type="scientific">Salegentibacter salegens</name>
    <dbReference type="NCBI Taxonomy" id="143223"/>
    <lineage>
        <taxon>Bacteria</taxon>
        <taxon>Pseudomonadati</taxon>
        <taxon>Bacteroidota</taxon>
        <taxon>Flavobacteriia</taxon>
        <taxon>Flavobacteriales</taxon>
        <taxon>Flavobacteriaceae</taxon>
        <taxon>Salegentibacter</taxon>
    </lineage>
</organism>
<name>A0A1M7H9W1_9FLAO</name>
<accession>A0A1M7H9W1</accession>
<sequence length="484" mass="55210">MKKIIRFSLGIILILFCVVSCTKEEVGKEIQESHAVGKLSFGSVLSDLANRNQLNKQSSSDSYNIPQCSDENPLFVRVAIKVKDDNENWVWYKDSNQNKIEIEVNPNGTDLDNDGNMDAWFTQESADLELEEGEYSIEYFAVATAAGNNQEDIIYMAPRIPEGDLDYSQSIQYHNFVNNPLPIEVKIRPGVKYYQPIEVLCYEEHYAFAFGYLFFDFNATNLIYLCTYGNICEEDQRHMPAQFKMKVWEDTNEGDLLVVAQNERKTFTDDTGTHYYADALCFPLPEIDNYYAKIWIVADETETLIREGSFNAEDLANIYQEEQKHYYYHFREACCGEADNFDLLDDLTENEGECEEEPQDPEEPKDCVPCDNNEGGKIKQLTVKYLGDDLINLVVTHNGPDAPYEIFNGDVNTNEEILLPGEATNGGHPIPSVWTELEFTISEVSYNLHTSCSEPFYPGQIFGNNLFKVMSATNVDNQSICEIE</sequence>
<gene>
    <name evidence="2" type="ORF">SAMN05878281_0037</name>
</gene>